<dbReference type="NCBIfam" id="NF006053">
    <property type="entry name" value="PRK08201.1"/>
    <property type="match status" value="1"/>
</dbReference>
<sequence>MATLDQLNEYFEKNRDTHLNQMKEFLKIPSISALSEHKTDMQKAAEWLSHSFKEAGLENISIEPTAGHPVVYADWLHAEGQPTILIYGHYDVQPVDPLHLWESAPFEPEIRDEKMFARGSTDDKGQVFMHVKAVEALMQLDGKLPINVKFIIEGEEEVGSPNLVPFIKDNKEKLAADTIVISDTALHAPGQPAICYALRGLSGVQIDVFGAKSDLHSGVYGGGIQNPIHAVAEILASFHDQEGTIAVDGFYDNVRNLSEEERQAYKDLNFDEEALKQEIGAAELFGEPGYSFLERTSARPTLEVNGVFGGFSGEGIKTVLPAEAGAKITCRLVPDQDPAEIVEKLKAHVEKHKPAGVNVTVTPFDQGRPFITPFDHPALTAASRSYEKVYNVPTVYTRGGGSIPIVADFDEILGLPVVLMGFGLESENLHGPNEHLTLENFDKGLRVLGDYYQELSALTKDELQK</sequence>
<comment type="caution">
    <text evidence="5">The sequence shown here is derived from an EMBL/GenBank/DDBJ whole genome shotgun (WGS) entry which is preliminary data.</text>
</comment>
<dbReference type="PANTHER" id="PTHR43270:SF12">
    <property type="entry name" value="SUCCINYL-DIAMINOPIMELATE DESUCCINYLASE"/>
    <property type="match status" value="1"/>
</dbReference>
<dbReference type="InterPro" id="IPR002933">
    <property type="entry name" value="Peptidase_M20"/>
</dbReference>
<accession>A0ABR8PKH9</accession>
<dbReference type="SUPFAM" id="SSF53187">
    <property type="entry name" value="Zn-dependent exopeptidases"/>
    <property type="match status" value="1"/>
</dbReference>
<evidence type="ECO:0000313" key="6">
    <source>
        <dbReference type="Proteomes" id="UP000659496"/>
    </source>
</evidence>
<dbReference type="InterPro" id="IPR011650">
    <property type="entry name" value="Peptidase_M20_dimer"/>
</dbReference>
<gene>
    <name evidence="5" type="ORF">H9659_10110</name>
</gene>
<protein>
    <submittedName>
        <fullName evidence="5">Dipeptidase</fullName>
    </submittedName>
</protein>
<keyword evidence="3" id="KW-0378">Hydrolase</keyword>
<feature type="domain" description="Peptidase M20 dimerisation" evidence="4">
    <location>
        <begin position="196"/>
        <end position="356"/>
    </location>
</feature>
<dbReference type="CDD" id="cd05680">
    <property type="entry name" value="M20_dipept_like"/>
    <property type="match status" value="1"/>
</dbReference>
<reference evidence="5 6" key="1">
    <citation type="submission" date="2020-08" db="EMBL/GenBank/DDBJ databases">
        <title>A Genomic Blueprint of the Chicken Gut Microbiome.</title>
        <authorList>
            <person name="Gilroy R."/>
            <person name="Ravi A."/>
            <person name="Getino M."/>
            <person name="Pursley I."/>
            <person name="Horton D.L."/>
            <person name="Alikhan N.-F."/>
            <person name="Baker D."/>
            <person name="Gharbi K."/>
            <person name="Hall N."/>
            <person name="Watson M."/>
            <person name="Adriaenssens E.M."/>
            <person name="Foster-Nyarko E."/>
            <person name="Jarju S."/>
            <person name="Secka A."/>
            <person name="Antonio M."/>
            <person name="Oren A."/>
            <person name="Chaudhuri R."/>
            <person name="La Ragione R.M."/>
            <person name="Hildebrand F."/>
            <person name="Pallen M.J."/>
        </authorList>
    </citation>
    <scope>NUCLEOTIDE SEQUENCE [LARGE SCALE GENOMIC DNA]</scope>
    <source>
        <strain evidence="5 6">Sa3CUA8</strain>
    </source>
</reference>
<evidence type="ECO:0000256" key="2">
    <source>
        <dbReference type="ARBA" id="ARBA00022723"/>
    </source>
</evidence>
<dbReference type="NCBIfam" id="NF005914">
    <property type="entry name" value="PRK07907.1"/>
    <property type="match status" value="1"/>
</dbReference>
<dbReference type="Pfam" id="PF01546">
    <property type="entry name" value="Peptidase_M20"/>
    <property type="match status" value="1"/>
</dbReference>
<evidence type="ECO:0000259" key="4">
    <source>
        <dbReference type="Pfam" id="PF07687"/>
    </source>
</evidence>
<dbReference type="EMBL" id="JACSQY010000007">
    <property type="protein sequence ID" value="MBD7908683.1"/>
    <property type="molecule type" value="Genomic_DNA"/>
</dbReference>
<dbReference type="Pfam" id="PF07687">
    <property type="entry name" value="M20_dimer"/>
    <property type="match status" value="1"/>
</dbReference>
<dbReference type="NCBIfam" id="NF006579">
    <property type="entry name" value="PRK09104.1"/>
    <property type="match status" value="1"/>
</dbReference>
<dbReference type="InterPro" id="IPR051458">
    <property type="entry name" value="Cyt/Met_Dipeptidase"/>
</dbReference>
<name>A0ABR8PKH9_9BACL</name>
<dbReference type="Gene3D" id="3.40.630.10">
    <property type="entry name" value="Zn peptidases"/>
    <property type="match status" value="1"/>
</dbReference>
<dbReference type="RefSeq" id="WP_191690077.1">
    <property type="nucleotide sequence ID" value="NZ_JACSQY010000007.1"/>
</dbReference>
<proteinExistence type="predicted"/>
<evidence type="ECO:0000256" key="3">
    <source>
        <dbReference type="ARBA" id="ARBA00022801"/>
    </source>
</evidence>
<evidence type="ECO:0000256" key="1">
    <source>
        <dbReference type="ARBA" id="ARBA00022670"/>
    </source>
</evidence>
<keyword evidence="1" id="KW-0645">Protease</keyword>
<evidence type="ECO:0000313" key="5">
    <source>
        <dbReference type="EMBL" id="MBD7908683.1"/>
    </source>
</evidence>
<dbReference type="Gene3D" id="3.30.70.360">
    <property type="match status" value="1"/>
</dbReference>
<dbReference type="Proteomes" id="UP000659496">
    <property type="component" value="Unassembled WGS sequence"/>
</dbReference>
<keyword evidence="6" id="KW-1185">Reference proteome</keyword>
<organism evidence="5 6">
    <name type="scientific">Sporosarcina gallistercoris</name>
    <dbReference type="NCBI Taxonomy" id="2762245"/>
    <lineage>
        <taxon>Bacteria</taxon>
        <taxon>Bacillati</taxon>
        <taxon>Bacillota</taxon>
        <taxon>Bacilli</taxon>
        <taxon>Bacillales</taxon>
        <taxon>Caryophanaceae</taxon>
        <taxon>Sporosarcina</taxon>
    </lineage>
</organism>
<keyword evidence="2" id="KW-0479">Metal-binding</keyword>
<dbReference type="PANTHER" id="PTHR43270">
    <property type="entry name" value="BETA-ALA-HIS DIPEPTIDASE"/>
    <property type="match status" value="1"/>
</dbReference>